<evidence type="ECO:0000259" key="2">
    <source>
        <dbReference type="Pfam" id="PF05193"/>
    </source>
</evidence>
<dbReference type="InterPro" id="IPR050361">
    <property type="entry name" value="MPP/UQCRC_Complex"/>
</dbReference>
<dbReference type="Gene3D" id="3.30.830.10">
    <property type="entry name" value="Metalloenzyme, LuxS/M16 peptidase-like"/>
    <property type="match status" value="1"/>
</dbReference>
<dbReference type="SUPFAM" id="SSF63411">
    <property type="entry name" value="LuxS/MPP-like metallohydrolase"/>
    <property type="match status" value="1"/>
</dbReference>
<sequence length="275" mass="30303">MNKRSLSFLKLVVKCSFIFLCGCTQIDSHHNSIESFTSLDFSPPEVKSFFLSNGLKVYLLEDNELPLVSGALYIPGGSLWENALERGSTSAMGYMLRHGGAGARDPKTLDRDLEKLAATVSSSFGSEYGVISFSCLSADLETVSDIVADIVLKPKFDVARLDLLKLKSLEEIKRRKDDPVTVASLSFRQLLFGASPYGLPVVSEDIKRITREKLIERYKTLLSPNKAIMAVTGNVDEGRLKALLEEKLAIWNSKSVKILNPPEAPKLGNPGIFFI</sequence>
<dbReference type="PANTHER" id="PTHR11851">
    <property type="entry name" value="METALLOPROTEASE"/>
    <property type="match status" value="1"/>
</dbReference>
<evidence type="ECO:0000259" key="1">
    <source>
        <dbReference type="Pfam" id="PF00675"/>
    </source>
</evidence>
<dbReference type="InterPro" id="IPR007863">
    <property type="entry name" value="Peptidase_M16_C"/>
</dbReference>
<dbReference type="Pfam" id="PF05193">
    <property type="entry name" value="Peptidase_M16_C"/>
    <property type="match status" value="1"/>
</dbReference>
<dbReference type="PANTHER" id="PTHR11851:SF225">
    <property type="entry name" value="NON-PEPTIDASE HOMOLOG YMXG"/>
    <property type="match status" value="1"/>
</dbReference>
<evidence type="ECO:0000313" key="3">
    <source>
        <dbReference type="EMBL" id="NMC62539.1"/>
    </source>
</evidence>
<dbReference type="Proteomes" id="UP000524246">
    <property type="component" value="Unassembled WGS sequence"/>
</dbReference>
<protein>
    <submittedName>
        <fullName evidence="3">Insulinase family protein</fullName>
    </submittedName>
</protein>
<gene>
    <name evidence="3" type="ORF">GYA55_05155</name>
</gene>
<proteinExistence type="predicted"/>
<dbReference type="InterPro" id="IPR011249">
    <property type="entry name" value="Metalloenz_LuxS/M16"/>
</dbReference>
<feature type="domain" description="Peptidase M16 C-terminal" evidence="2">
    <location>
        <begin position="208"/>
        <end position="266"/>
    </location>
</feature>
<name>A0A7X9FQR6_9DELT</name>
<dbReference type="EMBL" id="JAAZON010000218">
    <property type="protein sequence ID" value="NMC62539.1"/>
    <property type="molecule type" value="Genomic_DNA"/>
</dbReference>
<reference evidence="3 4" key="1">
    <citation type="journal article" date="2020" name="Biotechnol. Biofuels">
        <title>New insights from the biogas microbiome by comprehensive genome-resolved metagenomics of nearly 1600 species originating from multiple anaerobic digesters.</title>
        <authorList>
            <person name="Campanaro S."/>
            <person name="Treu L."/>
            <person name="Rodriguez-R L.M."/>
            <person name="Kovalovszki A."/>
            <person name="Ziels R.M."/>
            <person name="Maus I."/>
            <person name="Zhu X."/>
            <person name="Kougias P.G."/>
            <person name="Basile A."/>
            <person name="Luo G."/>
            <person name="Schluter A."/>
            <person name="Konstantinidis K.T."/>
            <person name="Angelidaki I."/>
        </authorList>
    </citation>
    <scope>NUCLEOTIDE SEQUENCE [LARGE SCALE GENOMIC DNA]</scope>
    <source>
        <strain evidence="3">AS27yjCOA_65</strain>
    </source>
</reference>
<dbReference type="AlphaFoldDB" id="A0A7X9FQR6"/>
<accession>A0A7X9FQR6</accession>
<comment type="caution">
    <text evidence="3">The sequence shown here is derived from an EMBL/GenBank/DDBJ whole genome shotgun (WGS) entry which is preliminary data.</text>
</comment>
<feature type="non-terminal residue" evidence="3">
    <location>
        <position position="275"/>
    </location>
</feature>
<feature type="domain" description="Peptidase M16 N-terminal" evidence="1">
    <location>
        <begin position="61"/>
        <end position="181"/>
    </location>
</feature>
<organism evidence="3 4">
    <name type="scientific">SAR324 cluster bacterium</name>
    <dbReference type="NCBI Taxonomy" id="2024889"/>
    <lineage>
        <taxon>Bacteria</taxon>
        <taxon>Deltaproteobacteria</taxon>
        <taxon>SAR324 cluster</taxon>
    </lineage>
</organism>
<dbReference type="InterPro" id="IPR011765">
    <property type="entry name" value="Pept_M16_N"/>
</dbReference>
<dbReference type="Pfam" id="PF00675">
    <property type="entry name" value="Peptidase_M16"/>
    <property type="match status" value="1"/>
</dbReference>
<evidence type="ECO:0000313" key="4">
    <source>
        <dbReference type="Proteomes" id="UP000524246"/>
    </source>
</evidence>
<dbReference type="GO" id="GO:0046872">
    <property type="term" value="F:metal ion binding"/>
    <property type="evidence" value="ECO:0007669"/>
    <property type="project" value="InterPro"/>
</dbReference>